<accession>A0A0D2I107</accession>
<organism evidence="1 2">
    <name type="scientific">candidate division TM6 bacterium JCVI TM6SC1</name>
    <dbReference type="NCBI Taxonomy" id="1306947"/>
    <lineage>
        <taxon>Bacteria</taxon>
        <taxon>Candidatus Babelota</taxon>
        <taxon>Vermiphilus</taxon>
    </lineage>
</organism>
<gene>
    <name evidence="1" type="ORF">J120_04935</name>
</gene>
<dbReference type="Proteomes" id="UP000032214">
    <property type="component" value="Unassembled WGS sequence"/>
</dbReference>
<keyword evidence="2" id="KW-1185">Reference proteome</keyword>
<name>A0A0D2I107_9BACT</name>
<comment type="caution">
    <text evidence="1">The sequence shown here is derived from an EMBL/GenBank/DDBJ whole genome shotgun (WGS) entry which is preliminary data.</text>
</comment>
<protein>
    <submittedName>
        <fullName evidence="1">Uncharacterized protein</fullName>
    </submittedName>
</protein>
<reference evidence="1 2" key="1">
    <citation type="journal article" date="2013" name="Proc. Natl. Acad. Sci. U.S.A.">
        <title>Candidate phylum TM6 genome recovered from a hospital sink biofilm provides genomic insights into this uncultivated phylum.</title>
        <authorList>
            <person name="McLean J.S."/>
            <person name="Lombardo M.J."/>
            <person name="Badger J.H."/>
            <person name="Edlund A."/>
            <person name="Novotny M."/>
            <person name="Yee-Greenbaum J."/>
            <person name="Vyahhi N."/>
            <person name="Hall A.P."/>
            <person name="Yang Y."/>
            <person name="Dupont C.L."/>
            <person name="Ziegler M.G."/>
            <person name="Chitsaz H."/>
            <person name="Allen A.E."/>
            <person name="Yooseph S."/>
            <person name="Tesler G."/>
            <person name="Pevzner P.A."/>
            <person name="Friedman R.M."/>
            <person name="Nealson K.H."/>
            <person name="Venter J.C."/>
            <person name="Lasken R.S."/>
        </authorList>
    </citation>
    <scope>NUCLEOTIDE SEQUENCE [LARGE SCALE GENOMIC DNA]</scope>
    <source>
        <strain evidence="1 2">TM6SC1</strain>
    </source>
</reference>
<proteinExistence type="predicted"/>
<dbReference type="AlphaFoldDB" id="A0A0D2I107"/>
<evidence type="ECO:0000313" key="1">
    <source>
        <dbReference type="EMBL" id="KIX84915.1"/>
    </source>
</evidence>
<evidence type="ECO:0000313" key="2">
    <source>
        <dbReference type="Proteomes" id="UP000032214"/>
    </source>
</evidence>
<sequence>MKRIILQVLLIITCNITVKAMEANKDSFIFIEHNLPLHLTLQEYKDIEATLLGMIEAVNQEISTLEKQNIQLAHNVDDSRSIDYILNVEATVLGNDATITNDKKPQLKQYQQSLKIVQEKIAEFNKN</sequence>
<dbReference type="EMBL" id="ARQD01000005">
    <property type="protein sequence ID" value="KIX84915.1"/>
    <property type="molecule type" value="Genomic_DNA"/>
</dbReference>